<dbReference type="AlphaFoldDB" id="A0AAE0EWE8"/>
<sequence length="156" mass="17474">MHPVIRALSEVMSKKSSHAADAEGCLNGTVAEVYLWSINLSEDELRAVYAGFDQTTALLYLAAYFDLEEGDGTSCYAFRDVDYKGAPARLFNGPEWVIGQPANAACVVTPITLGVLYGLKRRRENEKVIPRRHRTRSPFSSRWDDPDDEEEEEGED</sequence>
<dbReference type="Proteomes" id="UP001190700">
    <property type="component" value="Unassembled WGS sequence"/>
</dbReference>
<organism evidence="2 3">
    <name type="scientific">Cymbomonas tetramitiformis</name>
    <dbReference type="NCBI Taxonomy" id="36881"/>
    <lineage>
        <taxon>Eukaryota</taxon>
        <taxon>Viridiplantae</taxon>
        <taxon>Chlorophyta</taxon>
        <taxon>Pyramimonadophyceae</taxon>
        <taxon>Pyramimonadales</taxon>
        <taxon>Pyramimonadaceae</taxon>
        <taxon>Cymbomonas</taxon>
    </lineage>
</organism>
<proteinExistence type="predicted"/>
<protein>
    <submittedName>
        <fullName evidence="2">Uncharacterized protein</fullName>
    </submittedName>
</protein>
<gene>
    <name evidence="2" type="ORF">CYMTET_47641</name>
</gene>
<evidence type="ECO:0000313" key="3">
    <source>
        <dbReference type="Proteomes" id="UP001190700"/>
    </source>
</evidence>
<feature type="compositionally biased region" description="Acidic residues" evidence="1">
    <location>
        <begin position="145"/>
        <end position="156"/>
    </location>
</feature>
<dbReference type="Gene3D" id="2.60.120.200">
    <property type="match status" value="1"/>
</dbReference>
<name>A0AAE0EWE8_9CHLO</name>
<reference evidence="2 3" key="1">
    <citation type="journal article" date="2015" name="Genome Biol. Evol.">
        <title>Comparative Genomics of a Bacterivorous Green Alga Reveals Evolutionary Causalities and Consequences of Phago-Mixotrophic Mode of Nutrition.</title>
        <authorList>
            <person name="Burns J.A."/>
            <person name="Paasch A."/>
            <person name="Narechania A."/>
            <person name="Kim E."/>
        </authorList>
    </citation>
    <scope>NUCLEOTIDE SEQUENCE [LARGE SCALE GENOMIC DNA]</scope>
    <source>
        <strain evidence="2 3">PLY_AMNH</strain>
    </source>
</reference>
<dbReference type="EMBL" id="LGRX02033137">
    <property type="protein sequence ID" value="KAK3242679.1"/>
    <property type="molecule type" value="Genomic_DNA"/>
</dbReference>
<evidence type="ECO:0000256" key="1">
    <source>
        <dbReference type="SAM" id="MobiDB-lite"/>
    </source>
</evidence>
<accession>A0AAE0EWE8</accession>
<keyword evidence="3" id="KW-1185">Reference proteome</keyword>
<evidence type="ECO:0000313" key="2">
    <source>
        <dbReference type="EMBL" id="KAK3242679.1"/>
    </source>
</evidence>
<feature type="region of interest" description="Disordered" evidence="1">
    <location>
        <begin position="129"/>
        <end position="156"/>
    </location>
</feature>
<comment type="caution">
    <text evidence="2">The sequence shown here is derived from an EMBL/GenBank/DDBJ whole genome shotgun (WGS) entry which is preliminary data.</text>
</comment>